<dbReference type="AlphaFoldDB" id="A0A6H2A0N6"/>
<evidence type="ECO:0000256" key="1">
    <source>
        <dbReference type="SAM" id="Coils"/>
    </source>
</evidence>
<organism evidence="3">
    <name type="scientific">viral metagenome</name>
    <dbReference type="NCBI Taxonomy" id="1070528"/>
    <lineage>
        <taxon>unclassified sequences</taxon>
        <taxon>metagenomes</taxon>
        <taxon>organismal metagenomes</taxon>
    </lineage>
</organism>
<sequence>MIKDVEITNFQCHKHSLLEFSEGVNVIVGPSDEGKSAVIRAIRWGIQNDPSGIAFRSYFAKKDELTSVAISTDDERWVVRERDETVNRYKLWNIKDPLEAFGQGPVKEVLDTFNLSTFAIQGQHEQYFLLQSSPGEVSRVLNELTGLGVSDDLLKKIGSILYKARDGISNADEMIERLKGEIKEYFYLDALEVDLGKLEKALKERELARQERRGILDLTNQIGQVNAQIEEWDSWLEIEPEAKGLIDEVQGVEVLMRERALLQTAISKIEFVNEEIKALDEEADDHQKALALQKEMREIFHLRQDYRQLKDAIERLDNFDGEIGGLDSQIKIMKEEKDKYGIICQNCGARLEL</sequence>
<dbReference type="EMBL" id="MT144410">
    <property type="protein sequence ID" value="QJA53299.1"/>
    <property type="molecule type" value="Genomic_DNA"/>
</dbReference>
<gene>
    <name evidence="4" type="ORF">MM415A02961_0006</name>
    <name evidence="5" type="ORF">MM415B02160_0009</name>
    <name evidence="3" type="ORF">TM448A03388_0009</name>
</gene>
<protein>
    <submittedName>
        <fullName evidence="3">Putative ATPase domain containing protein</fullName>
    </submittedName>
</protein>
<reference evidence="3" key="1">
    <citation type="submission" date="2020-03" db="EMBL/GenBank/DDBJ databases">
        <title>The deep terrestrial virosphere.</title>
        <authorList>
            <person name="Holmfeldt K."/>
            <person name="Nilsson E."/>
            <person name="Simone D."/>
            <person name="Lopez-Fernandez M."/>
            <person name="Wu X."/>
            <person name="de Brujin I."/>
            <person name="Lundin D."/>
            <person name="Andersson A."/>
            <person name="Bertilsson S."/>
            <person name="Dopson M."/>
        </authorList>
    </citation>
    <scope>NUCLEOTIDE SEQUENCE</scope>
    <source>
        <strain evidence="4">MM415A02961</strain>
        <strain evidence="5">MM415B02160</strain>
        <strain evidence="3">TM448A03388</strain>
    </source>
</reference>
<dbReference type="EMBL" id="MT141915">
    <property type="protein sequence ID" value="QJA71986.1"/>
    <property type="molecule type" value="Genomic_DNA"/>
</dbReference>
<dbReference type="PANTHER" id="PTHR32114:SF2">
    <property type="entry name" value="ABC TRANSPORTER ABCH.3"/>
    <property type="match status" value="1"/>
</dbReference>
<dbReference type="SUPFAM" id="SSF52540">
    <property type="entry name" value="P-loop containing nucleoside triphosphate hydrolases"/>
    <property type="match status" value="1"/>
</dbReference>
<evidence type="ECO:0000313" key="4">
    <source>
        <dbReference type="EMBL" id="QJA71986.1"/>
    </source>
</evidence>
<evidence type="ECO:0000259" key="2">
    <source>
        <dbReference type="Pfam" id="PF13476"/>
    </source>
</evidence>
<proteinExistence type="predicted"/>
<evidence type="ECO:0000313" key="5">
    <source>
        <dbReference type="EMBL" id="QJA85918.1"/>
    </source>
</evidence>
<dbReference type="EMBL" id="MT142603">
    <property type="protein sequence ID" value="QJA85918.1"/>
    <property type="molecule type" value="Genomic_DNA"/>
</dbReference>
<evidence type="ECO:0000313" key="3">
    <source>
        <dbReference type="EMBL" id="QJA53299.1"/>
    </source>
</evidence>
<name>A0A6H2A0N6_9ZZZZ</name>
<keyword evidence="1" id="KW-0175">Coiled coil</keyword>
<dbReference type="Gene3D" id="3.40.50.300">
    <property type="entry name" value="P-loop containing nucleotide triphosphate hydrolases"/>
    <property type="match status" value="1"/>
</dbReference>
<feature type="coiled-coil region" evidence="1">
    <location>
        <begin position="262"/>
        <end position="312"/>
    </location>
</feature>
<accession>A0A6H2A0N6</accession>
<feature type="domain" description="Rad50/SbcC-type AAA" evidence="2">
    <location>
        <begin position="5"/>
        <end position="314"/>
    </location>
</feature>
<dbReference type="PANTHER" id="PTHR32114">
    <property type="entry name" value="ABC TRANSPORTER ABCH.3"/>
    <property type="match status" value="1"/>
</dbReference>
<dbReference type="Pfam" id="PF13476">
    <property type="entry name" value="AAA_23"/>
    <property type="match status" value="1"/>
</dbReference>
<dbReference type="InterPro" id="IPR038729">
    <property type="entry name" value="Rad50/SbcC_AAA"/>
</dbReference>
<dbReference type="InterPro" id="IPR027417">
    <property type="entry name" value="P-loop_NTPase"/>
</dbReference>